<sequence length="142" mass="14983">MGVLPAEAVATGEVEVAEALLAGEIEALVALAAGDLEVAEALEVVDIEAVEALAVGEVEALAVGEVEALAVGEIEFLPADGIIAIIQGSMKRNRILSVTSRGENSRNLHQNFICYNTSLSGIGKYRQLNIYNALYSVIFLVR</sequence>
<name>A0A4Y2E152_ARAVE</name>
<proteinExistence type="predicted"/>
<protein>
    <submittedName>
        <fullName evidence="1">Uncharacterized protein</fullName>
    </submittedName>
</protein>
<evidence type="ECO:0000313" key="2">
    <source>
        <dbReference type="Proteomes" id="UP000499080"/>
    </source>
</evidence>
<dbReference type="EMBL" id="BGPR01244940">
    <property type="protein sequence ID" value="GBM22782.1"/>
    <property type="molecule type" value="Genomic_DNA"/>
</dbReference>
<keyword evidence="2" id="KW-1185">Reference proteome</keyword>
<dbReference type="Proteomes" id="UP000499080">
    <property type="component" value="Unassembled WGS sequence"/>
</dbReference>
<evidence type="ECO:0000313" key="1">
    <source>
        <dbReference type="EMBL" id="GBM22782.1"/>
    </source>
</evidence>
<accession>A0A4Y2E152</accession>
<dbReference type="AlphaFoldDB" id="A0A4Y2E152"/>
<comment type="caution">
    <text evidence="1">The sequence shown here is derived from an EMBL/GenBank/DDBJ whole genome shotgun (WGS) entry which is preliminary data.</text>
</comment>
<reference evidence="1 2" key="1">
    <citation type="journal article" date="2019" name="Sci. Rep.">
        <title>Orb-weaving spider Araneus ventricosus genome elucidates the spidroin gene catalogue.</title>
        <authorList>
            <person name="Kono N."/>
            <person name="Nakamura H."/>
            <person name="Ohtoshi R."/>
            <person name="Moran D.A.P."/>
            <person name="Shinohara A."/>
            <person name="Yoshida Y."/>
            <person name="Fujiwara M."/>
            <person name="Mori M."/>
            <person name="Tomita M."/>
            <person name="Arakawa K."/>
        </authorList>
    </citation>
    <scope>NUCLEOTIDE SEQUENCE [LARGE SCALE GENOMIC DNA]</scope>
</reference>
<organism evidence="1 2">
    <name type="scientific">Araneus ventricosus</name>
    <name type="common">Orbweaver spider</name>
    <name type="synonym">Epeira ventricosa</name>
    <dbReference type="NCBI Taxonomy" id="182803"/>
    <lineage>
        <taxon>Eukaryota</taxon>
        <taxon>Metazoa</taxon>
        <taxon>Ecdysozoa</taxon>
        <taxon>Arthropoda</taxon>
        <taxon>Chelicerata</taxon>
        <taxon>Arachnida</taxon>
        <taxon>Araneae</taxon>
        <taxon>Araneomorphae</taxon>
        <taxon>Entelegynae</taxon>
        <taxon>Araneoidea</taxon>
        <taxon>Araneidae</taxon>
        <taxon>Araneus</taxon>
    </lineage>
</organism>
<gene>
    <name evidence="1" type="ORF">AVEN_208292_1</name>
</gene>